<gene>
    <name evidence="8" type="primary">sigE_54</name>
    <name evidence="8" type="ORF">OJF2_73680</name>
</gene>
<name>A0A5B9WDV1_9BACT</name>
<evidence type="ECO:0000256" key="5">
    <source>
        <dbReference type="SAM" id="MobiDB-lite"/>
    </source>
</evidence>
<keyword evidence="2" id="KW-0805">Transcription regulation</keyword>
<feature type="compositionally biased region" description="Low complexity" evidence="5">
    <location>
        <begin position="312"/>
        <end position="324"/>
    </location>
</feature>
<organism evidence="8 9">
    <name type="scientific">Aquisphaera giovannonii</name>
    <dbReference type="NCBI Taxonomy" id="406548"/>
    <lineage>
        <taxon>Bacteria</taxon>
        <taxon>Pseudomonadati</taxon>
        <taxon>Planctomycetota</taxon>
        <taxon>Planctomycetia</taxon>
        <taxon>Isosphaerales</taxon>
        <taxon>Isosphaeraceae</taxon>
        <taxon>Aquisphaera</taxon>
    </lineage>
</organism>
<dbReference type="SUPFAM" id="SSF88659">
    <property type="entry name" value="Sigma3 and sigma4 domains of RNA polymerase sigma factors"/>
    <property type="match status" value="1"/>
</dbReference>
<dbReference type="Pfam" id="PF08281">
    <property type="entry name" value="Sigma70_r4_2"/>
    <property type="match status" value="1"/>
</dbReference>
<evidence type="ECO:0000256" key="3">
    <source>
        <dbReference type="ARBA" id="ARBA00023082"/>
    </source>
</evidence>
<dbReference type="InterPro" id="IPR039425">
    <property type="entry name" value="RNA_pol_sigma-70-like"/>
</dbReference>
<dbReference type="InterPro" id="IPR013249">
    <property type="entry name" value="RNA_pol_sigma70_r4_t2"/>
</dbReference>
<feature type="region of interest" description="Disordered" evidence="5">
    <location>
        <begin position="303"/>
        <end position="324"/>
    </location>
</feature>
<dbReference type="KEGG" id="agv:OJF2_73680"/>
<dbReference type="PANTHER" id="PTHR43133:SF51">
    <property type="entry name" value="RNA POLYMERASE SIGMA FACTOR"/>
    <property type="match status" value="1"/>
</dbReference>
<evidence type="ECO:0000256" key="4">
    <source>
        <dbReference type="ARBA" id="ARBA00023163"/>
    </source>
</evidence>
<dbReference type="Gene3D" id="1.10.1740.10">
    <property type="match status" value="1"/>
</dbReference>
<dbReference type="InterPro" id="IPR036388">
    <property type="entry name" value="WH-like_DNA-bd_sf"/>
</dbReference>
<feature type="domain" description="RNA polymerase sigma factor 70 region 4 type 2" evidence="7">
    <location>
        <begin position="150"/>
        <end position="202"/>
    </location>
</feature>
<dbReference type="PANTHER" id="PTHR43133">
    <property type="entry name" value="RNA POLYMERASE ECF-TYPE SIGMA FACTO"/>
    <property type="match status" value="1"/>
</dbReference>
<evidence type="ECO:0000259" key="6">
    <source>
        <dbReference type="Pfam" id="PF04542"/>
    </source>
</evidence>
<dbReference type="EMBL" id="CP042997">
    <property type="protein sequence ID" value="QEH38762.1"/>
    <property type="molecule type" value="Genomic_DNA"/>
</dbReference>
<accession>A0A5B9WDV1</accession>
<dbReference type="InterPro" id="IPR007627">
    <property type="entry name" value="RNA_pol_sigma70_r2"/>
</dbReference>
<dbReference type="Proteomes" id="UP000324233">
    <property type="component" value="Chromosome"/>
</dbReference>
<protein>
    <submittedName>
        <fullName evidence="8">ECF RNA polymerase sigma factor SigE</fullName>
    </submittedName>
</protein>
<keyword evidence="3" id="KW-0731">Sigma factor</keyword>
<dbReference type="InterPro" id="IPR014284">
    <property type="entry name" value="RNA_pol_sigma-70_dom"/>
</dbReference>
<sequence length="572" mass="60471">MARETRPVVVAREVAALLGAGTAVGVSDGALLDRFRGGRADEAEAAFAALVGRHAPMVLGVCRRFLGDRHDAEDAAQATSLVLAQRAGSIRRAGSVASWLHGVAAKVAARARRGAARRLAREHLRAEGLASSGGLAEAASREADDRDALEALHQELARLPERFRLPILLCHLEGLSHEQAARRLDCPVRTVQSRLARGRGRLRDRLTRRGLAPATTLISLATLLGEKARSEAVPAAWKHATAQAAARVAATGPEAAGISADVAAVAEGVTRTMSVNSWMRRASSALRMALAAGGIGAALMARAKGPEPGPAPRGTRGAAPPAAASNADRFLARSADGAAVEVVAVSTLPTGPRTWWKPDGTRLEAPPVDVIEPKGARPVDVARVILVRATGLKEDAHLRWHPAPCNGCWGGTPTRDGRNEEGLQSCLATFTHGQEEAAVQARVAGGDWKTEVTNDGKGGARAVRERPQAPLRRGRPFAVQGRPGTAFAVAHDAFDRARRIVAIGPEGNPHPAERYSMGPDGDPKWVIDLIDAEIPLPPDQIREYQVRLRPFEQAELRGIAPHPRPDHGGAGR</sequence>
<keyword evidence="9" id="KW-1185">Reference proteome</keyword>
<dbReference type="GO" id="GO:0003677">
    <property type="term" value="F:DNA binding"/>
    <property type="evidence" value="ECO:0007669"/>
    <property type="project" value="InterPro"/>
</dbReference>
<evidence type="ECO:0000313" key="9">
    <source>
        <dbReference type="Proteomes" id="UP000324233"/>
    </source>
</evidence>
<dbReference type="Pfam" id="PF04542">
    <property type="entry name" value="Sigma70_r2"/>
    <property type="match status" value="1"/>
</dbReference>
<dbReference type="GO" id="GO:0006352">
    <property type="term" value="P:DNA-templated transcription initiation"/>
    <property type="evidence" value="ECO:0007669"/>
    <property type="project" value="InterPro"/>
</dbReference>
<evidence type="ECO:0000259" key="7">
    <source>
        <dbReference type="Pfam" id="PF08281"/>
    </source>
</evidence>
<dbReference type="NCBIfam" id="TIGR02937">
    <property type="entry name" value="sigma70-ECF"/>
    <property type="match status" value="1"/>
</dbReference>
<dbReference type="SUPFAM" id="SSF88946">
    <property type="entry name" value="Sigma2 domain of RNA polymerase sigma factors"/>
    <property type="match status" value="1"/>
</dbReference>
<evidence type="ECO:0000256" key="1">
    <source>
        <dbReference type="ARBA" id="ARBA00010641"/>
    </source>
</evidence>
<feature type="domain" description="RNA polymerase sigma-70 region 2" evidence="6">
    <location>
        <begin position="50"/>
        <end position="117"/>
    </location>
</feature>
<proteinExistence type="inferred from homology"/>
<evidence type="ECO:0000313" key="8">
    <source>
        <dbReference type="EMBL" id="QEH38762.1"/>
    </source>
</evidence>
<dbReference type="GO" id="GO:0016987">
    <property type="term" value="F:sigma factor activity"/>
    <property type="evidence" value="ECO:0007669"/>
    <property type="project" value="UniProtKB-KW"/>
</dbReference>
<dbReference type="OrthoDB" id="279966at2"/>
<evidence type="ECO:0000256" key="2">
    <source>
        <dbReference type="ARBA" id="ARBA00023015"/>
    </source>
</evidence>
<dbReference type="AlphaFoldDB" id="A0A5B9WDV1"/>
<dbReference type="InterPro" id="IPR013325">
    <property type="entry name" value="RNA_pol_sigma_r2"/>
</dbReference>
<reference evidence="8 9" key="1">
    <citation type="submission" date="2019-08" db="EMBL/GenBank/DDBJ databases">
        <title>Deep-cultivation of Planctomycetes and their phenomic and genomic characterization uncovers novel biology.</title>
        <authorList>
            <person name="Wiegand S."/>
            <person name="Jogler M."/>
            <person name="Boedeker C."/>
            <person name="Pinto D."/>
            <person name="Vollmers J."/>
            <person name="Rivas-Marin E."/>
            <person name="Kohn T."/>
            <person name="Peeters S.H."/>
            <person name="Heuer A."/>
            <person name="Rast P."/>
            <person name="Oberbeckmann S."/>
            <person name="Bunk B."/>
            <person name="Jeske O."/>
            <person name="Meyerdierks A."/>
            <person name="Storesund J.E."/>
            <person name="Kallscheuer N."/>
            <person name="Luecker S."/>
            <person name="Lage O.M."/>
            <person name="Pohl T."/>
            <person name="Merkel B.J."/>
            <person name="Hornburger P."/>
            <person name="Mueller R.-W."/>
            <person name="Bruemmer F."/>
            <person name="Labrenz M."/>
            <person name="Spormann A.M."/>
            <person name="Op den Camp H."/>
            <person name="Overmann J."/>
            <person name="Amann R."/>
            <person name="Jetten M.S.M."/>
            <person name="Mascher T."/>
            <person name="Medema M.H."/>
            <person name="Devos D.P."/>
            <person name="Kaster A.-K."/>
            <person name="Ovreas L."/>
            <person name="Rohde M."/>
            <person name="Galperin M.Y."/>
            <person name="Jogler C."/>
        </authorList>
    </citation>
    <scope>NUCLEOTIDE SEQUENCE [LARGE SCALE GENOMIC DNA]</scope>
    <source>
        <strain evidence="8 9">OJF2</strain>
    </source>
</reference>
<dbReference type="RefSeq" id="WP_148598170.1">
    <property type="nucleotide sequence ID" value="NZ_CP042997.1"/>
</dbReference>
<keyword evidence="4" id="KW-0804">Transcription</keyword>
<dbReference type="InterPro" id="IPR013324">
    <property type="entry name" value="RNA_pol_sigma_r3/r4-like"/>
</dbReference>
<comment type="similarity">
    <text evidence="1">Belongs to the sigma-70 factor family. ECF subfamily.</text>
</comment>
<dbReference type="Gene3D" id="1.10.10.10">
    <property type="entry name" value="Winged helix-like DNA-binding domain superfamily/Winged helix DNA-binding domain"/>
    <property type="match status" value="1"/>
</dbReference>